<reference evidence="7 8" key="1">
    <citation type="submission" date="2018-10" db="EMBL/GenBank/DDBJ databases">
        <title>Comparative analysis of microorganisms from saline springs in Andes Mountain Range, Colombia.</title>
        <authorList>
            <person name="Rubin E."/>
        </authorList>
    </citation>
    <scope>NUCLEOTIDE SEQUENCE [LARGE SCALE GENOMIC DNA]</scope>
    <source>
        <strain evidence="7 8">USBA 36</strain>
    </source>
</reference>
<feature type="transmembrane region" description="Helical" evidence="6">
    <location>
        <begin position="368"/>
        <end position="386"/>
    </location>
</feature>
<accession>A0A420WBB4</accession>
<dbReference type="PANTHER" id="PTHR23513">
    <property type="entry name" value="INTEGRAL MEMBRANE EFFLUX PROTEIN-RELATED"/>
    <property type="match status" value="1"/>
</dbReference>
<comment type="subcellular location">
    <subcellularLocation>
        <location evidence="1">Cell membrane</location>
        <topology evidence="1">Multi-pass membrane protein</topology>
    </subcellularLocation>
</comment>
<dbReference type="OrthoDB" id="145388at2"/>
<feature type="transmembrane region" description="Helical" evidence="6">
    <location>
        <begin position="99"/>
        <end position="125"/>
    </location>
</feature>
<proteinExistence type="predicted"/>
<feature type="transmembrane region" description="Helical" evidence="6">
    <location>
        <begin position="245"/>
        <end position="266"/>
    </location>
</feature>
<feature type="transmembrane region" description="Helical" evidence="6">
    <location>
        <begin position="214"/>
        <end position="239"/>
    </location>
</feature>
<evidence type="ECO:0000313" key="8">
    <source>
        <dbReference type="Proteomes" id="UP000277424"/>
    </source>
</evidence>
<dbReference type="EMBL" id="RBIG01000003">
    <property type="protein sequence ID" value="RKQ68256.1"/>
    <property type="molecule type" value="Genomic_DNA"/>
</dbReference>
<keyword evidence="2" id="KW-1003">Cell membrane</keyword>
<keyword evidence="5 6" id="KW-0472">Membrane</keyword>
<gene>
    <name evidence="7" type="ORF">BCL74_2732</name>
</gene>
<dbReference type="AlphaFoldDB" id="A0A420WBB4"/>
<feature type="transmembrane region" description="Helical" evidence="6">
    <location>
        <begin position="76"/>
        <end position="93"/>
    </location>
</feature>
<dbReference type="Pfam" id="PF07690">
    <property type="entry name" value="MFS_1"/>
    <property type="match status" value="1"/>
</dbReference>
<dbReference type="Proteomes" id="UP000277424">
    <property type="component" value="Unassembled WGS sequence"/>
</dbReference>
<feature type="transmembrane region" description="Helical" evidence="6">
    <location>
        <begin position="302"/>
        <end position="321"/>
    </location>
</feature>
<comment type="caution">
    <text evidence="7">The sequence shown here is derived from an EMBL/GenBank/DDBJ whole genome shotgun (WGS) entry which is preliminary data.</text>
</comment>
<protein>
    <submittedName>
        <fullName evidence="7">Putative MFS family arabinose efflux permease</fullName>
    </submittedName>
</protein>
<dbReference type="SUPFAM" id="SSF103473">
    <property type="entry name" value="MFS general substrate transporter"/>
    <property type="match status" value="1"/>
</dbReference>
<feature type="transmembrane region" description="Helical" evidence="6">
    <location>
        <begin position="278"/>
        <end position="296"/>
    </location>
</feature>
<feature type="transmembrane region" description="Helical" evidence="6">
    <location>
        <begin position="342"/>
        <end position="362"/>
    </location>
</feature>
<dbReference type="CDD" id="cd06173">
    <property type="entry name" value="MFS_MefA_like"/>
    <property type="match status" value="1"/>
</dbReference>
<dbReference type="RefSeq" id="WP_121220820.1">
    <property type="nucleotide sequence ID" value="NZ_RBIG01000003.1"/>
</dbReference>
<evidence type="ECO:0000313" key="7">
    <source>
        <dbReference type="EMBL" id="RKQ68256.1"/>
    </source>
</evidence>
<evidence type="ECO:0000256" key="5">
    <source>
        <dbReference type="ARBA" id="ARBA00023136"/>
    </source>
</evidence>
<evidence type="ECO:0000256" key="1">
    <source>
        <dbReference type="ARBA" id="ARBA00004651"/>
    </source>
</evidence>
<keyword evidence="3 6" id="KW-0812">Transmembrane</keyword>
<name>A0A420WBB4_9PROT</name>
<dbReference type="Gene3D" id="1.20.1250.20">
    <property type="entry name" value="MFS general substrate transporter like domains"/>
    <property type="match status" value="1"/>
</dbReference>
<evidence type="ECO:0000256" key="6">
    <source>
        <dbReference type="SAM" id="Phobius"/>
    </source>
</evidence>
<sequence>MPFSPISRLGFATGLAHGADQLALAALPLVVTLGLGGGPGLVGLLVAVQSAAWLVVSLPAGALIDRSEKRRWMVRAQLLAAACLAAAAVAATLHQVPMLGLAVLLGAAGTVAFVLSGFAAVPLLADPAALQRANARLELARAVATLSAPLLAGLLADAGQAALGFALAALCALLSAALASRLPAMPQAAAERPPLGQAIRDGAAFVWRQPYLRAIALCAIVWNMGFFVLMAVFVPYALTHLGLDAAGTGMTLSAYGAGLLLGALVAPRLAGLLRTGMLLTLGPALSVLAGLALLAGPTPYGVLPVAAFFLIGFGPMIWQIGQTSLRQVVTPAGLLGRVGATIQVAVFGVRPLGALLGGWIGASWGADAAMLLVPTAFALSLLAILASPLRRLGSLEAAVAASG</sequence>
<evidence type="ECO:0000256" key="3">
    <source>
        <dbReference type="ARBA" id="ARBA00022692"/>
    </source>
</evidence>
<feature type="transmembrane region" description="Helical" evidence="6">
    <location>
        <begin position="41"/>
        <end position="64"/>
    </location>
</feature>
<evidence type="ECO:0000256" key="2">
    <source>
        <dbReference type="ARBA" id="ARBA00022475"/>
    </source>
</evidence>
<organism evidence="7 8">
    <name type="scientific">Oceanibaculum indicum</name>
    <dbReference type="NCBI Taxonomy" id="526216"/>
    <lineage>
        <taxon>Bacteria</taxon>
        <taxon>Pseudomonadati</taxon>
        <taxon>Pseudomonadota</taxon>
        <taxon>Alphaproteobacteria</taxon>
        <taxon>Rhodospirillales</taxon>
        <taxon>Oceanibaculaceae</taxon>
        <taxon>Oceanibaculum</taxon>
    </lineage>
</organism>
<keyword evidence="4 6" id="KW-1133">Transmembrane helix</keyword>
<dbReference type="GO" id="GO:0022857">
    <property type="term" value="F:transmembrane transporter activity"/>
    <property type="evidence" value="ECO:0007669"/>
    <property type="project" value="InterPro"/>
</dbReference>
<dbReference type="GO" id="GO:0005886">
    <property type="term" value="C:plasma membrane"/>
    <property type="evidence" value="ECO:0007669"/>
    <property type="project" value="UniProtKB-SubCell"/>
</dbReference>
<feature type="transmembrane region" description="Helical" evidence="6">
    <location>
        <begin position="137"/>
        <end position="156"/>
    </location>
</feature>
<evidence type="ECO:0000256" key="4">
    <source>
        <dbReference type="ARBA" id="ARBA00022989"/>
    </source>
</evidence>
<dbReference type="PANTHER" id="PTHR23513:SF6">
    <property type="entry name" value="MAJOR FACILITATOR SUPERFAMILY ASSOCIATED DOMAIN-CONTAINING PROTEIN"/>
    <property type="match status" value="1"/>
</dbReference>
<feature type="transmembrane region" description="Helical" evidence="6">
    <location>
        <begin position="162"/>
        <end position="182"/>
    </location>
</feature>
<dbReference type="InterPro" id="IPR036259">
    <property type="entry name" value="MFS_trans_sf"/>
</dbReference>
<dbReference type="InterPro" id="IPR011701">
    <property type="entry name" value="MFS"/>
</dbReference>